<evidence type="ECO:0000313" key="2">
    <source>
        <dbReference type="EMBL" id="CAD7574092.1"/>
    </source>
</evidence>
<evidence type="ECO:0000256" key="1">
    <source>
        <dbReference type="SAM" id="MobiDB-lite"/>
    </source>
</evidence>
<organism evidence="2">
    <name type="scientific">Timema californicum</name>
    <name type="common">California timema</name>
    <name type="synonym">Walking stick</name>
    <dbReference type="NCBI Taxonomy" id="61474"/>
    <lineage>
        <taxon>Eukaryota</taxon>
        <taxon>Metazoa</taxon>
        <taxon>Ecdysozoa</taxon>
        <taxon>Arthropoda</taxon>
        <taxon>Hexapoda</taxon>
        <taxon>Insecta</taxon>
        <taxon>Pterygota</taxon>
        <taxon>Neoptera</taxon>
        <taxon>Polyneoptera</taxon>
        <taxon>Phasmatodea</taxon>
        <taxon>Timematodea</taxon>
        <taxon>Timematoidea</taxon>
        <taxon>Timematidae</taxon>
        <taxon>Timema</taxon>
    </lineage>
</organism>
<name>A0A7R9J7M7_TIMCA</name>
<feature type="region of interest" description="Disordered" evidence="1">
    <location>
        <begin position="198"/>
        <end position="220"/>
    </location>
</feature>
<protein>
    <submittedName>
        <fullName evidence="2">(California timema) hypothetical protein</fullName>
    </submittedName>
</protein>
<gene>
    <name evidence="2" type="ORF">TCMB3V08_LOCUS6712</name>
</gene>
<accession>A0A7R9J7M7</accession>
<reference evidence="2" key="1">
    <citation type="submission" date="2020-11" db="EMBL/GenBank/DDBJ databases">
        <authorList>
            <person name="Tran Van P."/>
        </authorList>
    </citation>
    <scope>NUCLEOTIDE SEQUENCE</scope>
</reference>
<sequence length="261" mass="29000">MAHFPYSRSKDQSGDTNCNSSNVIKKTCLVTSTIYGFRDPSALVGVEEYFVSSAGTKDSYPTNSSGIRKKKDKKNAAIQRSTAKQAMVGVGDNSLPLRFLYPTVHPDLLHGPEFHQLYNLLGEDINTCTQHENLIPDYLEDVAGPLVNGYEPEVEDHPPAEFVQEEVHIDGLPDQKSPDKNYLLDKCSSASSLFSENDLDDPTYVPHESSETVSSARLRQTDGATTRKAIGFRCCKQRHFLIIRDQILTHWPVGGSPTLQK</sequence>
<proteinExistence type="predicted"/>
<dbReference type="AlphaFoldDB" id="A0A7R9J7M7"/>
<dbReference type="EMBL" id="OE182081">
    <property type="protein sequence ID" value="CAD7574092.1"/>
    <property type="molecule type" value="Genomic_DNA"/>
</dbReference>
<feature type="compositionally biased region" description="Polar residues" evidence="1">
    <location>
        <begin position="211"/>
        <end position="220"/>
    </location>
</feature>